<dbReference type="GO" id="GO:0005783">
    <property type="term" value="C:endoplasmic reticulum"/>
    <property type="evidence" value="ECO:0007669"/>
    <property type="project" value="UniProtKB-ARBA"/>
</dbReference>
<keyword evidence="3" id="KW-1185">Reference proteome</keyword>
<dbReference type="InterPro" id="IPR036869">
    <property type="entry name" value="J_dom_sf"/>
</dbReference>
<dbReference type="AlphaFoldDB" id="A0A8K0IBG2"/>
<dbReference type="Gene3D" id="1.10.287.110">
    <property type="entry name" value="DnaJ domain"/>
    <property type="match status" value="1"/>
</dbReference>
<proteinExistence type="predicted"/>
<dbReference type="PROSITE" id="PS50076">
    <property type="entry name" value="DNAJ_2"/>
    <property type="match status" value="1"/>
</dbReference>
<evidence type="ECO:0000313" key="2">
    <source>
        <dbReference type="EMBL" id="KAG1347263.1"/>
    </source>
</evidence>
<evidence type="ECO:0000259" key="1">
    <source>
        <dbReference type="PROSITE" id="PS50076"/>
    </source>
</evidence>
<dbReference type="EMBL" id="CM017877">
    <property type="protein sequence ID" value="KAG1347263.1"/>
    <property type="molecule type" value="Genomic_DNA"/>
</dbReference>
<organism evidence="2 3">
    <name type="scientific">Cocos nucifera</name>
    <name type="common">Coconut palm</name>
    <dbReference type="NCBI Taxonomy" id="13894"/>
    <lineage>
        <taxon>Eukaryota</taxon>
        <taxon>Viridiplantae</taxon>
        <taxon>Streptophyta</taxon>
        <taxon>Embryophyta</taxon>
        <taxon>Tracheophyta</taxon>
        <taxon>Spermatophyta</taxon>
        <taxon>Magnoliopsida</taxon>
        <taxon>Liliopsida</taxon>
        <taxon>Arecaceae</taxon>
        <taxon>Arecoideae</taxon>
        <taxon>Cocoseae</taxon>
        <taxon>Attaleinae</taxon>
        <taxon>Cocos</taxon>
    </lineage>
</organism>
<dbReference type="PANTHER" id="PTHR44137:SF16">
    <property type="entry name" value="OS03G0837400 PROTEIN"/>
    <property type="match status" value="1"/>
</dbReference>
<dbReference type="OrthoDB" id="10250354at2759"/>
<feature type="domain" description="J" evidence="1">
    <location>
        <begin position="69"/>
        <end position="125"/>
    </location>
</feature>
<dbReference type="Pfam" id="PF00226">
    <property type="entry name" value="DnaJ"/>
    <property type="match status" value="1"/>
</dbReference>
<evidence type="ECO:0000313" key="3">
    <source>
        <dbReference type="Proteomes" id="UP000797356"/>
    </source>
</evidence>
<gene>
    <name evidence="2" type="ORF">COCNU_06G010920</name>
</gene>
<accession>A0A8K0IBG2</accession>
<reference evidence="2" key="1">
    <citation type="journal article" date="2017" name="Gigascience">
        <title>The genome draft of coconut (Cocos nucifera).</title>
        <authorList>
            <person name="Xiao Y."/>
            <person name="Xu P."/>
            <person name="Fan H."/>
            <person name="Baudouin L."/>
            <person name="Xia W."/>
            <person name="Bocs S."/>
            <person name="Xu J."/>
            <person name="Li Q."/>
            <person name="Guo A."/>
            <person name="Zhou L."/>
            <person name="Li J."/>
            <person name="Wu Y."/>
            <person name="Ma Z."/>
            <person name="Armero A."/>
            <person name="Issali A.E."/>
            <person name="Liu N."/>
            <person name="Peng M."/>
            <person name="Yang Y."/>
        </authorList>
    </citation>
    <scope>NUCLEOTIDE SEQUENCE</scope>
    <source>
        <tissue evidence="2">Spear leaf of Hainan Tall coconut</tissue>
    </source>
</reference>
<dbReference type="PANTHER" id="PTHR44137">
    <property type="entry name" value="BNAC03G44070D PROTEIN"/>
    <property type="match status" value="1"/>
</dbReference>
<dbReference type="Proteomes" id="UP000797356">
    <property type="component" value="Chromosome 6"/>
</dbReference>
<dbReference type="PRINTS" id="PR00625">
    <property type="entry name" value="JDOMAIN"/>
</dbReference>
<dbReference type="InterPro" id="IPR001623">
    <property type="entry name" value="DnaJ_domain"/>
</dbReference>
<sequence>MNPMEFDGKAQQAKDRAEQNFRDENIEGAIRSALEAKSLDPTLPGLPQMLAAFCVHLAAAKKLDDNSTDWHAVLGVEPSADGETIKKQYRKLCILVHPDKNPSAAADGAFKLITEACKKLSDNHLSPDATEPSSQPEQSRCDCRMFCRQCRTSFQASMRPKTSNVECVHCGASIKVWTSLFKDTEGSTELLTLKPDGGSGGARLRPCPRTCPHCGTWYSSTVEAGRCILRCRRPSSLLLESTIDDGHSSDAEPDEDDVEQVAEEFVRKFEHTKFGRMDRRRTLTKI</sequence>
<dbReference type="CDD" id="cd06257">
    <property type="entry name" value="DnaJ"/>
    <property type="match status" value="1"/>
</dbReference>
<dbReference type="SMART" id="SM00271">
    <property type="entry name" value="DnaJ"/>
    <property type="match status" value="1"/>
</dbReference>
<comment type="caution">
    <text evidence="2">The sequence shown here is derived from an EMBL/GenBank/DDBJ whole genome shotgun (WGS) entry which is preliminary data.</text>
</comment>
<dbReference type="SUPFAM" id="SSF46565">
    <property type="entry name" value="Chaperone J-domain"/>
    <property type="match status" value="1"/>
</dbReference>
<reference evidence="2" key="2">
    <citation type="submission" date="2019-07" db="EMBL/GenBank/DDBJ databases">
        <authorList>
            <person name="Yang Y."/>
            <person name="Bocs S."/>
            <person name="Baudouin L."/>
        </authorList>
    </citation>
    <scope>NUCLEOTIDE SEQUENCE</scope>
    <source>
        <tissue evidence="2">Spear leaf of Hainan Tall coconut</tissue>
    </source>
</reference>
<protein>
    <recommendedName>
        <fullName evidence="1">J domain-containing protein</fullName>
    </recommendedName>
</protein>
<name>A0A8K0IBG2_COCNU</name>